<evidence type="ECO:0000313" key="3">
    <source>
        <dbReference type="WBParaSite" id="Hba_07928"/>
    </source>
</evidence>
<keyword evidence="2" id="KW-1185">Reference proteome</keyword>
<dbReference type="AlphaFoldDB" id="A0A1I7WS12"/>
<feature type="compositionally biased region" description="Low complexity" evidence="1">
    <location>
        <begin position="1"/>
        <end position="10"/>
    </location>
</feature>
<evidence type="ECO:0000256" key="1">
    <source>
        <dbReference type="SAM" id="MobiDB-lite"/>
    </source>
</evidence>
<organism evidence="2 3">
    <name type="scientific">Heterorhabditis bacteriophora</name>
    <name type="common">Entomopathogenic nematode worm</name>
    <dbReference type="NCBI Taxonomy" id="37862"/>
    <lineage>
        <taxon>Eukaryota</taxon>
        <taxon>Metazoa</taxon>
        <taxon>Ecdysozoa</taxon>
        <taxon>Nematoda</taxon>
        <taxon>Chromadorea</taxon>
        <taxon>Rhabditida</taxon>
        <taxon>Rhabditina</taxon>
        <taxon>Rhabditomorpha</taxon>
        <taxon>Strongyloidea</taxon>
        <taxon>Heterorhabditidae</taxon>
        <taxon>Heterorhabditis</taxon>
    </lineage>
</organism>
<name>A0A1I7WS12_HETBA</name>
<sequence>MTGGASAAPDAMPPPKPTSAPGGPGTPIITHVSGNIQRIVTAGTEDATPPCDAPASKATGVLKATGAFTGVKKTRAAKRTADTQYASTAKIPGILTKLLKASS</sequence>
<dbReference type="Proteomes" id="UP000095283">
    <property type="component" value="Unplaced"/>
</dbReference>
<protein>
    <submittedName>
        <fullName evidence="3">Uncharacterized protein</fullName>
    </submittedName>
</protein>
<reference evidence="3" key="1">
    <citation type="submission" date="2016-11" db="UniProtKB">
        <authorList>
            <consortium name="WormBaseParasite"/>
        </authorList>
    </citation>
    <scope>IDENTIFICATION</scope>
</reference>
<feature type="region of interest" description="Disordered" evidence="1">
    <location>
        <begin position="1"/>
        <end position="30"/>
    </location>
</feature>
<proteinExistence type="predicted"/>
<accession>A0A1I7WS12</accession>
<dbReference type="WBParaSite" id="Hba_07928">
    <property type="protein sequence ID" value="Hba_07928"/>
    <property type="gene ID" value="Hba_07928"/>
</dbReference>
<evidence type="ECO:0000313" key="2">
    <source>
        <dbReference type="Proteomes" id="UP000095283"/>
    </source>
</evidence>